<dbReference type="AlphaFoldDB" id="A0AAW0AKS2"/>
<accession>A0AAW0AKS2</accession>
<organism evidence="1 2">
    <name type="scientific">Favolaschia claudopus</name>
    <dbReference type="NCBI Taxonomy" id="2862362"/>
    <lineage>
        <taxon>Eukaryota</taxon>
        <taxon>Fungi</taxon>
        <taxon>Dikarya</taxon>
        <taxon>Basidiomycota</taxon>
        <taxon>Agaricomycotina</taxon>
        <taxon>Agaricomycetes</taxon>
        <taxon>Agaricomycetidae</taxon>
        <taxon>Agaricales</taxon>
        <taxon>Marasmiineae</taxon>
        <taxon>Mycenaceae</taxon>
        <taxon>Favolaschia</taxon>
    </lineage>
</organism>
<evidence type="ECO:0000313" key="1">
    <source>
        <dbReference type="EMBL" id="KAK7013186.1"/>
    </source>
</evidence>
<keyword evidence="2" id="KW-1185">Reference proteome</keyword>
<proteinExistence type="predicted"/>
<comment type="caution">
    <text evidence="1">The sequence shown here is derived from an EMBL/GenBank/DDBJ whole genome shotgun (WGS) entry which is preliminary data.</text>
</comment>
<reference evidence="1 2" key="1">
    <citation type="journal article" date="2024" name="J Genomics">
        <title>Draft genome sequencing and assembly of Favolaschia claudopus CIRM-BRFM 2984 isolated from oak limbs.</title>
        <authorList>
            <person name="Navarro D."/>
            <person name="Drula E."/>
            <person name="Chaduli D."/>
            <person name="Cazenave R."/>
            <person name="Ahrendt S."/>
            <person name="Wang J."/>
            <person name="Lipzen A."/>
            <person name="Daum C."/>
            <person name="Barry K."/>
            <person name="Grigoriev I.V."/>
            <person name="Favel A."/>
            <person name="Rosso M.N."/>
            <person name="Martin F."/>
        </authorList>
    </citation>
    <scope>NUCLEOTIDE SEQUENCE [LARGE SCALE GENOMIC DNA]</scope>
    <source>
        <strain evidence="1 2">CIRM-BRFM 2984</strain>
    </source>
</reference>
<dbReference type="EMBL" id="JAWWNJ010000060">
    <property type="protein sequence ID" value="KAK7013186.1"/>
    <property type="molecule type" value="Genomic_DNA"/>
</dbReference>
<sequence length="350" mass="39011">MTPLPVELLEAITKIVKHDGNPDLFSLRLDSVKSARAVAFVQRCDDSLRSLVRGVVFSGDEEVTGRADTFAEDNREALQIVFSGLGKFDNLKTLKLVFYGWFVEEDSSVMPEDPSHYLLLQRQIFRALSSSPPPESLVCLTMENGYKTFSISTLSDAFLSLEASYDFWQEPLVEFWAASMTAVVRACTGLTSLTIRSDQNVGTFTELSFDGISMPHLSLSHTSLADSDELQAEVGIEIYAQDPHIGWGLMHLDLEELPTANLDLSALESLLAVVKSRRSSPPLEKRASLARWCTRTEHDEAIEFDAWVVALVHKRFGKDMSQIALKQHLAHERPVMTLSYVAIALAPFNE</sequence>
<protein>
    <submittedName>
        <fullName evidence="1">Uncharacterized protein</fullName>
    </submittedName>
</protein>
<dbReference type="Proteomes" id="UP001362999">
    <property type="component" value="Unassembled WGS sequence"/>
</dbReference>
<evidence type="ECO:0000313" key="2">
    <source>
        <dbReference type="Proteomes" id="UP001362999"/>
    </source>
</evidence>
<gene>
    <name evidence="1" type="ORF">R3P38DRAFT_3362890</name>
</gene>
<name>A0AAW0AKS2_9AGAR</name>